<reference evidence="2" key="2">
    <citation type="journal article" date="2021" name="PeerJ">
        <title>Extensive microbial diversity within the chicken gut microbiome revealed by metagenomics and culture.</title>
        <authorList>
            <person name="Gilroy R."/>
            <person name="Ravi A."/>
            <person name="Getino M."/>
            <person name="Pursley I."/>
            <person name="Horton D.L."/>
            <person name="Alikhan N.F."/>
            <person name="Baker D."/>
            <person name="Gharbi K."/>
            <person name="Hall N."/>
            <person name="Watson M."/>
            <person name="Adriaenssens E.M."/>
            <person name="Foster-Nyarko E."/>
            <person name="Jarju S."/>
            <person name="Secka A."/>
            <person name="Antonio M."/>
            <person name="Oren A."/>
            <person name="Chaudhuri R.R."/>
            <person name="La Ragione R."/>
            <person name="Hildebrand F."/>
            <person name="Pallen M.J."/>
        </authorList>
    </citation>
    <scope>NUCLEOTIDE SEQUENCE</scope>
    <source>
        <strain evidence="2">7463</strain>
    </source>
</reference>
<proteinExistence type="predicted"/>
<comment type="caution">
    <text evidence="2">The sequence shown here is derived from an EMBL/GenBank/DDBJ whole genome shotgun (WGS) entry which is preliminary data.</text>
</comment>
<dbReference type="Proteomes" id="UP000824083">
    <property type="component" value="Unassembled WGS sequence"/>
</dbReference>
<gene>
    <name evidence="2" type="ORF">IAC56_05015</name>
</gene>
<reference evidence="2" key="1">
    <citation type="submission" date="2020-10" db="EMBL/GenBank/DDBJ databases">
        <authorList>
            <person name="Gilroy R."/>
        </authorList>
    </citation>
    <scope>NUCLEOTIDE SEQUENCE</scope>
    <source>
        <strain evidence="2">7463</strain>
    </source>
</reference>
<sequence length="66" mass="7506">MTKEELKSALKDFGSKGKQIADELYEKLEEEKETMDTDTRRKTRAFWAFAAICTFAIGVAVGHCFL</sequence>
<accession>A0A9D1LFH6</accession>
<feature type="transmembrane region" description="Helical" evidence="1">
    <location>
        <begin position="45"/>
        <end position="65"/>
    </location>
</feature>
<keyword evidence="1" id="KW-0472">Membrane</keyword>
<evidence type="ECO:0000256" key="1">
    <source>
        <dbReference type="SAM" id="Phobius"/>
    </source>
</evidence>
<dbReference type="AlphaFoldDB" id="A0A9D1LFH6"/>
<protein>
    <submittedName>
        <fullName evidence="2">Uncharacterized protein</fullName>
    </submittedName>
</protein>
<evidence type="ECO:0000313" key="3">
    <source>
        <dbReference type="Proteomes" id="UP000824083"/>
    </source>
</evidence>
<dbReference type="EMBL" id="DVMY01000081">
    <property type="protein sequence ID" value="HIU37615.1"/>
    <property type="molecule type" value="Genomic_DNA"/>
</dbReference>
<organism evidence="2 3">
    <name type="scientific">Candidatus Aphodousia faecigallinarum</name>
    <dbReference type="NCBI Taxonomy" id="2840677"/>
    <lineage>
        <taxon>Bacteria</taxon>
        <taxon>Pseudomonadati</taxon>
        <taxon>Pseudomonadota</taxon>
        <taxon>Betaproteobacteria</taxon>
        <taxon>Burkholderiales</taxon>
        <taxon>Sutterellaceae</taxon>
        <taxon>Sutterellaceae incertae sedis</taxon>
        <taxon>Candidatus Aphodousia</taxon>
    </lineage>
</organism>
<keyword evidence="1" id="KW-1133">Transmembrane helix</keyword>
<keyword evidence="1" id="KW-0812">Transmembrane</keyword>
<evidence type="ECO:0000313" key="2">
    <source>
        <dbReference type="EMBL" id="HIU37615.1"/>
    </source>
</evidence>
<name>A0A9D1LFH6_9BURK</name>